<keyword evidence="2" id="KW-1185">Reference proteome</keyword>
<sequence>MSQFQQPSFDTVTEALQWLALQGFTQNFNLDVNCIRYNNNSQSMSPEEFKIEYIFRFEGDTDPGDEDIVYGIISDVYNIKGVLTSAFGIYADSVSVEMIRKLSTH</sequence>
<organism evidence="1 2">
    <name type="scientific">Flavobacterium hungaricum</name>
    <dbReference type="NCBI Taxonomy" id="2082725"/>
    <lineage>
        <taxon>Bacteria</taxon>
        <taxon>Pseudomonadati</taxon>
        <taxon>Bacteroidota</taxon>
        <taxon>Flavobacteriia</taxon>
        <taxon>Flavobacteriales</taxon>
        <taxon>Flavobacteriaceae</taxon>
        <taxon>Flavobacterium</taxon>
    </lineage>
</organism>
<dbReference type="RefSeq" id="WP_194141347.1">
    <property type="nucleotide sequence ID" value="NZ_PRDM01000007.1"/>
</dbReference>
<dbReference type="EMBL" id="PRDM01000007">
    <property type="protein sequence ID" value="MBE8728227.1"/>
    <property type="molecule type" value="Genomic_DNA"/>
</dbReference>
<protein>
    <submittedName>
        <fullName evidence="1">Phosphoribosylpyrophosphate synthetase</fullName>
    </submittedName>
</protein>
<dbReference type="Proteomes" id="UP000640614">
    <property type="component" value="Unassembled WGS sequence"/>
</dbReference>
<evidence type="ECO:0000313" key="2">
    <source>
        <dbReference type="Proteomes" id="UP000640614"/>
    </source>
</evidence>
<reference evidence="1 2" key="1">
    <citation type="submission" date="2018-07" db="EMBL/GenBank/DDBJ databases">
        <title>Genome assembly of strain KB82.</title>
        <authorList>
            <person name="Kukolya J."/>
            <person name="Horvath B."/>
            <person name="Nagy I."/>
            <person name="Toth A."/>
        </authorList>
    </citation>
    <scope>NUCLEOTIDE SEQUENCE [LARGE SCALE GENOMIC DNA]</scope>
    <source>
        <strain evidence="1 2">Kb82</strain>
    </source>
</reference>
<comment type="caution">
    <text evidence="1">The sequence shown here is derived from an EMBL/GenBank/DDBJ whole genome shotgun (WGS) entry which is preliminary data.</text>
</comment>
<gene>
    <name evidence="1" type="ORF">C4F50_25205</name>
</gene>
<accession>A0ABR9TU98</accession>
<evidence type="ECO:0000313" key="1">
    <source>
        <dbReference type="EMBL" id="MBE8728227.1"/>
    </source>
</evidence>
<name>A0ABR9TU98_9FLAO</name>
<proteinExistence type="predicted"/>